<keyword evidence="1" id="KW-0472">Membrane</keyword>
<gene>
    <name evidence="2" type="ORF">IAC68_05810</name>
</gene>
<accession>A0A9D9GY70</accession>
<feature type="transmembrane region" description="Helical" evidence="1">
    <location>
        <begin position="70"/>
        <end position="91"/>
    </location>
</feature>
<dbReference type="GO" id="GO:0015661">
    <property type="term" value="F:L-lysine efflux transmembrane transporter activity"/>
    <property type="evidence" value="ECO:0007669"/>
    <property type="project" value="InterPro"/>
</dbReference>
<reference evidence="2" key="2">
    <citation type="journal article" date="2021" name="PeerJ">
        <title>Extensive microbial diversity within the chicken gut microbiome revealed by metagenomics and culture.</title>
        <authorList>
            <person name="Gilroy R."/>
            <person name="Ravi A."/>
            <person name="Getino M."/>
            <person name="Pursley I."/>
            <person name="Horton D.L."/>
            <person name="Alikhan N.F."/>
            <person name="Baker D."/>
            <person name="Gharbi K."/>
            <person name="Hall N."/>
            <person name="Watson M."/>
            <person name="Adriaenssens E.M."/>
            <person name="Foster-Nyarko E."/>
            <person name="Jarju S."/>
            <person name="Secka A."/>
            <person name="Antonio M."/>
            <person name="Oren A."/>
            <person name="Chaudhuri R.R."/>
            <person name="La Ragione R."/>
            <person name="Hildebrand F."/>
            <person name="Pallen M.J."/>
        </authorList>
    </citation>
    <scope>NUCLEOTIDE SEQUENCE</scope>
    <source>
        <strain evidence="2">15467</strain>
    </source>
</reference>
<evidence type="ECO:0000313" key="2">
    <source>
        <dbReference type="EMBL" id="MBO8429426.1"/>
    </source>
</evidence>
<sequence length="210" mass="22618">MRDILAILGSFAVGLLLALFGVIPDTLDISQISKYVLYLLMFLVGVNLGKDEQTLKLIRKQPLSTLFLPVATMAGTFAGAVAAYGVIQFLWKLSVTPDISLLDTLSVSAGFGYYSLSSILINEVRGAELGTIALASNIIRELVTVAFAPLMVKWFKNFAPISSGGATTADTTLPIIQRFSGNQYVPLSVLHGAVMDFSVPVFLTLFFSLM</sequence>
<comment type="caution">
    <text evidence="2">The sequence shown here is derived from an EMBL/GenBank/DDBJ whole genome shotgun (WGS) entry which is preliminary data.</text>
</comment>
<dbReference type="Proteomes" id="UP000823635">
    <property type="component" value="Unassembled WGS sequence"/>
</dbReference>
<evidence type="ECO:0000313" key="3">
    <source>
        <dbReference type="Proteomes" id="UP000823635"/>
    </source>
</evidence>
<protein>
    <submittedName>
        <fullName evidence="2">Lysine exporter LysO family protein</fullName>
    </submittedName>
</protein>
<dbReference type="EMBL" id="JADINB010000129">
    <property type="protein sequence ID" value="MBO8429426.1"/>
    <property type="molecule type" value="Genomic_DNA"/>
</dbReference>
<keyword evidence="1" id="KW-1133">Transmembrane helix</keyword>
<dbReference type="PANTHER" id="PTHR35804">
    <property type="entry name" value="LYSINE EXPORTER LYSO"/>
    <property type="match status" value="1"/>
</dbReference>
<dbReference type="GO" id="GO:0005886">
    <property type="term" value="C:plasma membrane"/>
    <property type="evidence" value="ECO:0007669"/>
    <property type="project" value="TreeGrafter"/>
</dbReference>
<dbReference type="Pfam" id="PF03956">
    <property type="entry name" value="Lys_export"/>
    <property type="match status" value="1"/>
</dbReference>
<evidence type="ECO:0000256" key="1">
    <source>
        <dbReference type="SAM" id="Phobius"/>
    </source>
</evidence>
<dbReference type="AlphaFoldDB" id="A0A9D9GY70"/>
<reference evidence="2" key="1">
    <citation type="submission" date="2020-10" db="EMBL/GenBank/DDBJ databases">
        <authorList>
            <person name="Gilroy R."/>
        </authorList>
    </citation>
    <scope>NUCLEOTIDE SEQUENCE</scope>
    <source>
        <strain evidence="2">15467</strain>
    </source>
</reference>
<dbReference type="PANTHER" id="PTHR35804:SF1">
    <property type="entry name" value="LYSINE EXPORTER LYSO"/>
    <property type="match status" value="1"/>
</dbReference>
<organism evidence="2 3">
    <name type="scientific">Candidatus Egerieousia excrementavium</name>
    <dbReference type="NCBI Taxonomy" id="2840778"/>
    <lineage>
        <taxon>Bacteria</taxon>
        <taxon>Pseudomonadati</taxon>
        <taxon>Bacteroidota</taxon>
        <taxon>Bacteroidia</taxon>
        <taxon>Bacteroidales</taxon>
        <taxon>Candidatus Egerieousia</taxon>
    </lineage>
</organism>
<name>A0A9D9GY70_9BACT</name>
<feature type="transmembrane region" description="Helical" evidence="1">
    <location>
        <begin position="31"/>
        <end position="49"/>
    </location>
</feature>
<keyword evidence="1" id="KW-0812">Transmembrane</keyword>
<dbReference type="InterPro" id="IPR005642">
    <property type="entry name" value="LysO"/>
</dbReference>
<proteinExistence type="predicted"/>
<feature type="transmembrane region" description="Helical" evidence="1">
    <location>
        <begin position="189"/>
        <end position="209"/>
    </location>
</feature>